<dbReference type="EnsemblPlants" id="AVESA.00010b.r2.7AG1193100.1">
    <property type="protein sequence ID" value="AVESA.00010b.r2.7AG1193100.1.CDS"/>
    <property type="gene ID" value="AVESA.00010b.r2.7AG1193100"/>
</dbReference>
<reference evidence="1" key="2">
    <citation type="submission" date="2025-09" db="UniProtKB">
        <authorList>
            <consortium name="EnsemblPlants"/>
        </authorList>
    </citation>
    <scope>IDENTIFICATION</scope>
</reference>
<evidence type="ECO:0000313" key="1">
    <source>
        <dbReference type="EnsemblPlants" id="AVESA.00010b.r2.7AG1193100.1.CDS"/>
    </source>
</evidence>
<dbReference type="Proteomes" id="UP001732700">
    <property type="component" value="Chromosome 7A"/>
</dbReference>
<proteinExistence type="predicted"/>
<organism evidence="1 2">
    <name type="scientific">Avena sativa</name>
    <name type="common">Oat</name>
    <dbReference type="NCBI Taxonomy" id="4498"/>
    <lineage>
        <taxon>Eukaryota</taxon>
        <taxon>Viridiplantae</taxon>
        <taxon>Streptophyta</taxon>
        <taxon>Embryophyta</taxon>
        <taxon>Tracheophyta</taxon>
        <taxon>Spermatophyta</taxon>
        <taxon>Magnoliopsida</taxon>
        <taxon>Liliopsida</taxon>
        <taxon>Poales</taxon>
        <taxon>Poaceae</taxon>
        <taxon>BOP clade</taxon>
        <taxon>Pooideae</taxon>
        <taxon>Poodae</taxon>
        <taxon>Poeae</taxon>
        <taxon>Poeae Chloroplast Group 1 (Aveneae type)</taxon>
        <taxon>Aveninae</taxon>
        <taxon>Avena</taxon>
    </lineage>
</organism>
<accession>A0ACD5ZHI0</accession>
<keyword evidence="2" id="KW-1185">Reference proteome</keyword>
<reference evidence="1" key="1">
    <citation type="submission" date="2021-05" db="EMBL/GenBank/DDBJ databases">
        <authorList>
            <person name="Scholz U."/>
            <person name="Mascher M."/>
            <person name="Fiebig A."/>
        </authorList>
    </citation>
    <scope>NUCLEOTIDE SEQUENCE [LARGE SCALE GENOMIC DNA]</scope>
</reference>
<name>A0ACD5ZHI0_AVESA</name>
<evidence type="ECO:0000313" key="2">
    <source>
        <dbReference type="Proteomes" id="UP001732700"/>
    </source>
</evidence>
<sequence>MQNSNEKGSLFVLAASAAVIAVVAAQVKLVVAAEYTDEMVKCVRGIVEDPKNKPNAPGLIRLLFHDAMVRGLDGSVLLTSTPFNTTSNSLLPNLKGPTEQGSLSNGGLRGMEMIDEIRAKLAEKNTIASCADAVAFAAREATFVLSNGKIEYAVDGPGRQDGVVSAVEDPGRFLPAPTYSYEEILTNFTSKGFTKVDLVALSGAHAVGVAHPLMFSFADRFLPSATIENKIDPFYRAFMLLETKDFTDPQVDLNVRDMTPTTQTLSGYKPDGVNTSAVGVLDNSYYNANLQNMVLFTSDTALRGNAEQLLEDYKKDANVWNAAFSAAMTKLSNTLKAEGPIFEDGSRKKCSATNHDNQDSYSSAKPLNAR</sequence>
<protein>
    <submittedName>
        <fullName evidence="1">Uncharacterized protein</fullName>
    </submittedName>
</protein>